<dbReference type="Proteomes" id="UP000542776">
    <property type="component" value="Unassembled WGS sequence"/>
</dbReference>
<keyword evidence="2" id="KW-1185">Reference proteome</keyword>
<gene>
    <name evidence="1" type="ORF">GGR04_002902</name>
</gene>
<organism evidence="1 2">
    <name type="scientific">Aureimonas pseudogalii</name>
    <dbReference type="NCBI Taxonomy" id="1744844"/>
    <lineage>
        <taxon>Bacteria</taxon>
        <taxon>Pseudomonadati</taxon>
        <taxon>Pseudomonadota</taxon>
        <taxon>Alphaproteobacteria</taxon>
        <taxon>Hyphomicrobiales</taxon>
        <taxon>Aurantimonadaceae</taxon>
        <taxon>Aureimonas</taxon>
    </lineage>
</organism>
<dbReference type="AlphaFoldDB" id="A0A7W6H5P7"/>
<name>A0A7W6H5P7_9HYPH</name>
<protein>
    <submittedName>
        <fullName evidence="1">Uncharacterized protein</fullName>
    </submittedName>
</protein>
<comment type="caution">
    <text evidence="1">The sequence shown here is derived from an EMBL/GenBank/DDBJ whole genome shotgun (WGS) entry which is preliminary data.</text>
</comment>
<sequence length="436" mass="48160">MPAYDRQTSLRIWNEYHVLKLMVRPAAGFSLVPSDDLHGKVVRELNNYISNIASPYFAIWTREFFDPRSPVIDYSTVAEPNAFAIGDSIPLNGGRCLASIVLPSAFVEAKPNPRGRPGSSSRTNVTSQQVTRACITGLYDPIELGVARAVMVQVYRLVRFIAGHLDAENREVANDRAMDALHPYVEPLSAMTFHRGSSGLGVDDGRSVVTKILTDMCEEAPAHVAFIYGTQDSREMGWAWAKAGKAQPRKLNAKPTDLPQVQDMLAVLQSLVALRLEARVKADAIRRLKREAVKQDKLSVSDTAGEGYDVPSDVAEAIGLMRYADRLPGDAMMVRLAHEFEFDASRLMPTKAYLRPLMEAAMAVGAYERRVETERSVLATYGLRAWSRGFYGLSHPACQAALEIASTIPNPLLPALDEMPEMLPVDAEMRRLKSTP</sequence>
<evidence type="ECO:0000313" key="2">
    <source>
        <dbReference type="Proteomes" id="UP000542776"/>
    </source>
</evidence>
<evidence type="ECO:0000313" key="1">
    <source>
        <dbReference type="EMBL" id="MBB3999047.1"/>
    </source>
</evidence>
<dbReference type="RefSeq" id="WP_183200595.1">
    <property type="nucleotide sequence ID" value="NZ_JACIEK010000007.1"/>
</dbReference>
<proteinExistence type="predicted"/>
<dbReference type="EMBL" id="JACIEK010000007">
    <property type="protein sequence ID" value="MBB3999047.1"/>
    <property type="molecule type" value="Genomic_DNA"/>
</dbReference>
<reference evidence="1 2" key="1">
    <citation type="submission" date="2020-08" db="EMBL/GenBank/DDBJ databases">
        <title>Genomic Encyclopedia of Type Strains, Phase IV (KMG-IV): sequencing the most valuable type-strain genomes for metagenomic binning, comparative biology and taxonomic classification.</title>
        <authorList>
            <person name="Goeker M."/>
        </authorList>
    </citation>
    <scope>NUCLEOTIDE SEQUENCE [LARGE SCALE GENOMIC DNA]</scope>
    <source>
        <strain evidence="1 2">DSM 102238</strain>
    </source>
</reference>
<accession>A0A7W6H5P7</accession>